<keyword evidence="2" id="KW-1185">Reference proteome</keyword>
<evidence type="ECO:0000313" key="1">
    <source>
        <dbReference type="EMBL" id="KAJ8873956.1"/>
    </source>
</evidence>
<proteinExistence type="predicted"/>
<accession>A0ABQ9GPK1</accession>
<dbReference type="EMBL" id="JARBHB010000010">
    <property type="protein sequence ID" value="KAJ8873956.1"/>
    <property type="molecule type" value="Genomic_DNA"/>
</dbReference>
<name>A0ABQ9GPK1_9NEOP</name>
<dbReference type="Proteomes" id="UP001159363">
    <property type="component" value="Chromosome 9"/>
</dbReference>
<reference evidence="1 2" key="1">
    <citation type="submission" date="2023-02" db="EMBL/GenBank/DDBJ databases">
        <title>LHISI_Scaffold_Assembly.</title>
        <authorList>
            <person name="Stuart O.P."/>
            <person name="Cleave R."/>
            <person name="Magrath M.J.L."/>
            <person name="Mikheyev A.S."/>
        </authorList>
    </citation>
    <scope>NUCLEOTIDE SEQUENCE [LARGE SCALE GENOMIC DNA]</scope>
    <source>
        <strain evidence="1">Daus_M_001</strain>
        <tissue evidence="1">Leg muscle</tissue>
    </source>
</reference>
<sequence>MHSLRGEKPSRVDLDSLLTPVWLSTFIPQTIINSFSKTGIFPLTDSDQRHTSNPLIIGTPHTSTSFNYSRLTKNELSQKEILRQSWALISTGCHKLQFNSRCHNFSSKSFASEANSSKQKQANKYQEGKIRGRLVLRILWKKLQ</sequence>
<protein>
    <submittedName>
        <fullName evidence="1">Uncharacterized protein</fullName>
    </submittedName>
</protein>
<organism evidence="1 2">
    <name type="scientific">Dryococelus australis</name>
    <dbReference type="NCBI Taxonomy" id="614101"/>
    <lineage>
        <taxon>Eukaryota</taxon>
        <taxon>Metazoa</taxon>
        <taxon>Ecdysozoa</taxon>
        <taxon>Arthropoda</taxon>
        <taxon>Hexapoda</taxon>
        <taxon>Insecta</taxon>
        <taxon>Pterygota</taxon>
        <taxon>Neoptera</taxon>
        <taxon>Polyneoptera</taxon>
        <taxon>Phasmatodea</taxon>
        <taxon>Verophasmatodea</taxon>
        <taxon>Anareolatae</taxon>
        <taxon>Phasmatidae</taxon>
        <taxon>Eurycanthinae</taxon>
        <taxon>Dryococelus</taxon>
    </lineage>
</organism>
<comment type="caution">
    <text evidence="1">The sequence shown here is derived from an EMBL/GenBank/DDBJ whole genome shotgun (WGS) entry which is preliminary data.</text>
</comment>
<evidence type="ECO:0000313" key="2">
    <source>
        <dbReference type="Proteomes" id="UP001159363"/>
    </source>
</evidence>
<gene>
    <name evidence="1" type="ORF">PR048_024796</name>
</gene>